<evidence type="ECO:0000259" key="4">
    <source>
        <dbReference type="Pfam" id="PF07804"/>
    </source>
</evidence>
<gene>
    <name evidence="5" type="ORF">D7Y13_11425</name>
</gene>
<keyword evidence="3" id="KW-0418">Kinase</keyword>
<comment type="similarity">
    <text evidence="1">Belongs to the HipA Ser/Thr kinase family.</text>
</comment>
<evidence type="ECO:0000256" key="3">
    <source>
        <dbReference type="ARBA" id="ARBA00022777"/>
    </source>
</evidence>
<comment type="caution">
    <text evidence="5">The sequence shown here is derived from an EMBL/GenBank/DDBJ whole genome shotgun (WGS) entry which is preliminary data.</text>
</comment>
<dbReference type="PANTHER" id="PTHR37419">
    <property type="entry name" value="SERINE/THREONINE-PROTEIN KINASE TOXIN HIPA"/>
    <property type="match status" value="1"/>
</dbReference>
<dbReference type="InterPro" id="IPR012893">
    <property type="entry name" value="HipA-like_C"/>
</dbReference>
<dbReference type="Pfam" id="PF07804">
    <property type="entry name" value="HipA_C"/>
    <property type="match status" value="1"/>
</dbReference>
<feature type="domain" description="HipA-like C-terminal" evidence="4">
    <location>
        <begin position="193"/>
        <end position="368"/>
    </location>
</feature>
<organism evidence="5 6">
    <name type="scientific">Corallococcus praedator</name>
    <dbReference type="NCBI Taxonomy" id="2316724"/>
    <lineage>
        <taxon>Bacteria</taxon>
        <taxon>Pseudomonadati</taxon>
        <taxon>Myxococcota</taxon>
        <taxon>Myxococcia</taxon>
        <taxon>Myxococcales</taxon>
        <taxon>Cystobacterineae</taxon>
        <taxon>Myxococcaceae</taxon>
        <taxon>Corallococcus</taxon>
    </lineage>
</organism>
<reference evidence="5 6" key="1">
    <citation type="submission" date="2018-09" db="EMBL/GenBank/DDBJ databases">
        <authorList>
            <person name="Livingstone P.G."/>
            <person name="Whitworth D.E."/>
        </authorList>
    </citation>
    <scope>NUCLEOTIDE SEQUENCE [LARGE SCALE GENOMIC DNA]</scope>
    <source>
        <strain evidence="5 6">CA031B</strain>
    </source>
</reference>
<name>A0ABX9QN24_9BACT</name>
<dbReference type="RefSeq" id="WP_120583956.1">
    <property type="nucleotide sequence ID" value="NZ_RAWI01000065.1"/>
</dbReference>
<dbReference type="EMBL" id="RAWI01000065">
    <property type="protein sequence ID" value="RKI11165.1"/>
    <property type="molecule type" value="Genomic_DNA"/>
</dbReference>
<evidence type="ECO:0000256" key="1">
    <source>
        <dbReference type="ARBA" id="ARBA00010164"/>
    </source>
</evidence>
<keyword evidence="2" id="KW-0808">Transferase</keyword>
<protein>
    <submittedName>
        <fullName evidence="5">Transcriptional regulator</fullName>
    </submittedName>
</protein>
<accession>A0ABX9QN24</accession>
<evidence type="ECO:0000256" key="2">
    <source>
        <dbReference type="ARBA" id="ARBA00022679"/>
    </source>
</evidence>
<evidence type="ECO:0000313" key="6">
    <source>
        <dbReference type="Proteomes" id="UP000278907"/>
    </source>
</evidence>
<dbReference type="PANTHER" id="PTHR37419:SF8">
    <property type="entry name" value="TOXIN YJJJ"/>
    <property type="match status" value="1"/>
</dbReference>
<dbReference type="InterPro" id="IPR052028">
    <property type="entry name" value="HipA_Ser/Thr_kinase"/>
</dbReference>
<keyword evidence="6" id="KW-1185">Reference proteome</keyword>
<evidence type="ECO:0000313" key="5">
    <source>
        <dbReference type="EMBL" id="RKI11165.1"/>
    </source>
</evidence>
<proteinExistence type="inferred from homology"/>
<sequence length="430" mass="47906">MPLEKFEKHFGASPPALWRQFKDGLKTLGEQSQRIEEAPKAEPLRSRSLPNLGSSIPLYSVNDAGDFWQAATLHLLATGGCSLEFRLGGEEAFDGLPPFLEEMRPQGYMGRSFRERHPDLGLPPRTEDWSNDHVIIALARRGEDCVGNLILGQESLSRHLGQVLNEMIHGSAEVSRDSYPKRVHTFLAEGSGSSAAGEQPKFVIRGGGRHLLVKFADASSGSAGQRWRDLLACEALALEAVRAAGFDAAQAWWFDLGTYRFLEVERFDRVGVGGRRAMMSLRVIDNEYVGSGGNWTDVALRLLADQRLSPEDTRRVRWLDTFGQLIGNTDRHLGNVSFFSGIEERMFQLAPIYDMLPMVFAPDGAHLVERAFRPAPPNANNLDVWSDAARHARAYWDTLIASTDLSEDFRQRCVTCRDQLAELIARVPVS</sequence>
<dbReference type="Gene3D" id="1.10.1070.20">
    <property type="match status" value="1"/>
</dbReference>
<dbReference type="Proteomes" id="UP000278907">
    <property type="component" value="Unassembled WGS sequence"/>
</dbReference>